<evidence type="ECO:0000256" key="1">
    <source>
        <dbReference type="ARBA" id="ARBA00009312"/>
    </source>
</evidence>
<sequence>MKINIIDPVENSRVTLKIEDEKIKRNFYGITLGKIINGEIFNEEFSDCYFLIVGGQDNEGFYLYEHYFNTERKQIKVRYKNPGYRIFYRRIGSFKRRTIRGTIITPEISTINMILYEKSPKYLKLETKCFKFNKFKTFERLPISYLQIFKFFGIKNTKEFKLFCDILYNTNMNIEQYSKYQNNKFFKIFTSKKFLNNLIKKKFHPNRQRINKKLKNNRKIKTI</sequence>
<dbReference type="SMART" id="SM01405">
    <property type="entry name" value="Ribosomal_S6e"/>
    <property type="match status" value="1"/>
</dbReference>
<evidence type="ECO:0000256" key="3">
    <source>
        <dbReference type="ARBA" id="ARBA00023274"/>
    </source>
</evidence>
<protein>
    <submittedName>
        <fullName evidence="4">Ribosomal protein S6</fullName>
    </submittedName>
</protein>
<evidence type="ECO:0000313" key="4">
    <source>
        <dbReference type="EMBL" id="BAS01696.1"/>
    </source>
</evidence>
<keyword evidence="3" id="KW-0687">Ribonucleoprotein</keyword>
<proteinExistence type="inferred from homology"/>
<accession>A0A0H5BHJ6</accession>
<dbReference type="AlphaFoldDB" id="A0A0H5BHJ6"/>
<gene>
    <name evidence="4" type="primary">rps6</name>
</gene>
<dbReference type="GO" id="GO:1990904">
    <property type="term" value="C:ribonucleoprotein complex"/>
    <property type="evidence" value="ECO:0007669"/>
    <property type="project" value="UniProtKB-KW"/>
</dbReference>
<dbReference type="GO" id="GO:0005840">
    <property type="term" value="C:ribosome"/>
    <property type="evidence" value="ECO:0007669"/>
    <property type="project" value="UniProtKB-KW"/>
</dbReference>
<geneLocation type="nucleomorph" evidence="4"/>
<keyword evidence="4" id="KW-0542">Nucleomorph</keyword>
<dbReference type="EMBL" id="AB996601">
    <property type="protein sequence ID" value="BAS01696.1"/>
    <property type="molecule type" value="Genomic_DNA"/>
</dbReference>
<dbReference type="InterPro" id="IPR001377">
    <property type="entry name" value="Ribosomal_eS6"/>
</dbReference>
<name>A0A0H5BHJ6_9EUKA</name>
<comment type="similarity">
    <text evidence="1">Belongs to the eukaryotic ribosomal protein eS6 family.</text>
</comment>
<dbReference type="GO" id="GO:0003735">
    <property type="term" value="F:structural constituent of ribosome"/>
    <property type="evidence" value="ECO:0007669"/>
    <property type="project" value="InterPro"/>
</dbReference>
<reference evidence="4" key="1">
    <citation type="journal article" date="2015" name="Genome Biol. Evol.">
        <title>Nucleomorph Genome Sequences of Two Chlorarachniophytes, Amorphochlora amoebiformis and Lotharella vacuolata.</title>
        <authorList>
            <person name="Suzuki S."/>
            <person name="Shirato S."/>
            <person name="Hirakawa Y."/>
            <person name="Ishida K."/>
        </authorList>
    </citation>
    <scope>NUCLEOTIDE SEQUENCE</scope>
    <source>
        <strain evidence="4">CCMP240</strain>
    </source>
</reference>
<organism evidence="4">
    <name type="scientific">Lotharella vacuolata</name>
    <dbReference type="NCBI Taxonomy" id="74820"/>
    <lineage>
        <taxon>Eukaryota</taxon>
        <taxon>Sar</taxon>
        <taxon>Rhizaria</taxon>
        <taxon>Cercozoa</taxon>
        <taxon>Chlorarachniophyceae</taxon>
        <taxon>Lotharella</taxon>
    </lineage>
</organism>
<dbReference type="PANTHER" id="PTHR11502">
    <property type="entry name" value="40S RIBOSOMAL PROTEIN S6"/>
    <property type="match status" value="1"/>
</dbReference>
<dbReference type="GO" id="GO:0006412">
    <property type="term" value="P:translation"/>
    <property type="evidence" value="ECO:0007669"/>
    <property type="project" value="InterPro"/>
</dbReference>
<dbReference type="Pfam" id="PF01092">
    <property type="entry name" value="Ribosomal_S6e"/>
    <property type="match status" value="1"/>
</dbReference>
<keyword evidence="2 4" id="KW-0689">Ribosomal protein</keyword>
<evidence type="ECO:0000256" key="2">
    <source>
        <dbReference type="ARBA" id="ARBA00022980"/>
    </source>
</evidence>